<dbReference type="RefSeq" id="WP_369175505.1">
    <property type="nucleotide sequence ID" value="NZ_CP163439.1"/>
</dbReference>
<sequence length="54" mass="6018">MADRTGRARRRAGRRTRAGRFLGSHVTVCDARPGFATQTRSPHADEVVVVDWLP</sequence>
<evidence type="ECO:0000313" key="1">
    <source>
        <dbReference type="EMBL" id="XDQ40794.1"/>
    </source>
</evidence>
<protein>
    <submittedName>
        <fullName evidence="1">Uncharacterized protein</fullName>
    </submittedName>
</protein>
<dbReference type="EMBL" id="CP163439">
    <property type="protein sequence ID" value="XDQ40794.1"/>
    <property type="molecule type" value="Genomic_DNA"/>
</dbReference>
<organism evidence="1">
    <name type="scientific">Streptomyces sp. R28</name>
    <dbReference type="NCBI Taxonomy" id="3238628"/>
    <lineage>
        <taxon>Bacteria</taxon>
        <taxon>Bacillati</taxon>
        <taxon>Actinomycetota</taxon>
        <taxon>Actinomycetes</taxon>
        <taxon>Kitasatosporales</taxon>
        <taxon>Streptomycetaceae</taxon>
        <taxon>Streptomyces</taxon>
    </lineage>
</organism>
<dbReference type="AlphaFoldDB" id="A0AB39QDS2"/>
<name>A0AB39QDS2_9ACTN</name>
<gene>
    <name evidence="1" type="ORF">AB5J49_35605</name>
</gene>
<reference evidence="1" key="1">
    <citation type="submission" date="2024-07" db="EMBL/GenBank/DDBJ databases">
        <authorList>
            <person name="Yu S.T."/>
        </authorList>
    </citation>
    <scope>NUCLEOTIDE SEQUENCE</scope>
    <source>
        <strain evidence="1">R28</strain>
    </source>
</reference>
<accession>A0AB39QDS2</accession>
<proteinExistence type="predicted"/>